<accession>A0AAD6Q7V3</accession>
<proteinExistence type="predicted"/>
<comment type="caution">
    <text evidence="1">The sequence shown here is derived from an EMBL/GenBank/DDBJ whole genome shotgun (WGS) entry which is preliminary data.</text>
</comment>
<name>A0AAD6Q7V3_9ROSI</name>
<reference evidence="1" key="1">
    <citation type="journal article" date="2023" name="Mol. Ecol. Resour.">
        <title>Chromosome-level genome assembly of a triploid poplar Populus alba 'Berolinensis'.</title>
        <authorList>
            <person name="Chen S."/>
            <person name="Yu Y."/>
            <person name="Wang X."/>
            <person name="Wang S."/>
            <person name="Zhang T."/>
            <person name="Zhou Y."/>
            <person name="He R."/>
            <person name="Meng N."/>
            <person name="Wang Y."/>
            <person name="Liu W."/>
            <person name="Liu Z."/>
            <person name="Liu J."/>
            <person name="Guo Q."/>
            <person name="Huang H."/>
            <person name="Sederoff R.R."/>
            <person name="Wang G."/>
            <person name="Qu G."/>
            <person name="Chen S."/>
        </authorList>
    </citation>
    <scope>NUCLEOTIDE SEQUENCE</scope>
    <source>
        <strain evidence="1">SC-2020</strain>
    </source>
</reference>
<gene>
    <name evidence="1" type="ORF">NC653_025532</name>
</gene>
<sequence length="96" mass="11498">MNLLILKYISNKKKSIYKFNLFKYEFSLSVIFSFSNTKLVLIISYRPCDLCRIQRKASTLRLGRQLNTFPRKLTRNPMIYLQSQRFLMLIIVAKQQ</sequence>
<dbReference type="EMBL" id="JAQIZT010000010">
    <property type="protein sequence ID" value="KAJ6982449.1"/>
    <property type="molecule type" value="Genomic_DNA"/>
</dbReference>
<protein>
    <submittedName>
        <fullName evidence="1">Uncharacterized protein</fullName>
    </submittedName>
</protein>
<keyword evidence="2" id="KW-1185">Reference proteome</keyword>
<dbReference type="Proteomes" id="UP001164929">
    <property type="component" value="Chromosome 10"/>
</dbReference>
<evidence type="ECO:0000313" key="1">
    <source>
        <dbReference type="EMBL" id="KAJ6982449.1"/>
    </source>
</evidence>
<evidence type="ECO:0000313" key="2">
    <source>
        <dbReference type="Proteomes" id="UP001164929"/>
    </source>
</evidence>
<dbReference type="AlphaFoldDB" id="A0AAD6Q7V3"/>
<organism evidence="1 2">
    <name type="scientific">Populus alba x Populus x berolinensis</name>
    <dbReference type="NCBI Taxonomy" id="444605"/>
    <lineage>
        <taxon>Eukaryota</taxon>
        <taxon>Viridiplantae</taxon>
        <taxon>Streptophyta</taxon>
        <taxon>Embryophyta</taxon>
        <taxon>Tracheophyta</taxon>
        <taxon>Spermatophyta</taxon>
        <taxon>Magnoliopsida</taxon>
        <taxon>eudicotyledons</taxon>
        <taxon>Gunneridae</taxon>
        <taxon>Pentapetalae</taxon>
        <taxon>rosids</taxon>
        <taxon>fabids</taxon>
        <taxon>Malpighiales</taxon>
        <taxon>Salicaceae</taxon>
        <taxon>Saliceae</taxon>
        <taxon>Populus</taxon>
    </lineage>
</organism>